<evidence type="ECO:0000313" key="15">
    <source>
        <dbReference type="Proteomes" id="UP000464754"/>
    </source>
</evidence>
<dbReference type="GO" id="GO:0003688">
    <property type="term" value="F:DNA replication origin binding"/>
    <property type="evidence" value="ECO:0007669"/>
    <property type="project" value="UniProtKB-UniRule"/>
</dbReference>
<evidence type="ECO:0000256" key="2">
    <source>
        <dbReference type="ARBA" id="ARBA00022490"/>
    </source>
</evidence>
<feature type="region of interest" description="Domain I, interacts with DnaA modulators" evidence="8">
    <location>
        <begin position="1"/>
        <end position="95"/>
    </location>
</feature>
<keyword evidence="6 8" id="KW-0446">Lipid-binding</keyword>
<evidence type="ECO:0000256" key="11">
    <source>
        <dbReference type="RuleBase" id="RU004227"/>
    </source>
</evidence>
<dbReference type="GO" id="GO:0005886">
    <property type="term" value="C:plasma membrane"/>
    <property type="evidence" value="ECO:0007669"/>
    <property type="project" value="TreeGrafter"/>
</dbReference>
<organism evidence="14 15">
    <name type="scientific">Amedibacterium intestinale</name>
    <dbReference type="NCBI Taxonomy" id="2583452"/>
    <lineage>
        <taxon>Bacteria</taxon>
        <taxon>Bacillati</taxon>
        <taxon>Bacillota</taxon>
        <taxon>Erysipelotrichia</taxon>
        <taxon>Erysipelotrichales</taxon>
        <taxon>Erysipelotrichaceae</taxon>
        <taxon>Amedibacterium</taxon>
    </lineage>
</organism>
<dbReference type="SMART" id="SM00382">
    <property type="entry name" value="AAA"/>
    <property type="match status" value="1"/>
</dbReference>
<keyword evidence="5 8" id="KW-0067">ATP-binding</keyword>
<dbReference type="GO" id="GO:0005737">
    <property type="term" value="C:cytoplasm"/>
    <property type="evidence" value="ECO:0007669"/>
    <property type="project" value="UniProtKB-SubCell"/>
</dbReference>
<reference evidence="15" key="1">
    <citation type="submission" date="2019-05" db="EMBL/GenBank/DDBJ databases">
        <title>Complete genome sequencing of Absiella argi strain JCM 30884.</title>
        <authorList>
            <person name="Sakamoto M."/>
            <person name="Murakami T."/>
            <person name="Mori H."/>
        </authorList>
    </citation>
    <scope>NUCLEOTIDE SEQUENCE [LARGE SCALE GENOMIC DNA]</scope>
    <source>
        <strain evidence="15">JCM 30884</strain>
    </source>
</reference>
<evidence type="ECO:0000256" key="1">
    <source>
        <dbReference type="ARBA" id="ARBA00006583"/>
    </source>
</evidence>
<keyword evidence="3 8" id="KW-0235">DNA replication</keyword>
<evidence type="ECO:0000256" key="10">
    <source>
        <dbReference type="RuleBase" id="RU000577"/>
    </source>
</evidence>
<dbReference type="InterPro" id="IPR013317">
    <property type="entry name" value="DnaA_dom"/>
</dbReference>
<gene>
    <name evidence="8 14" type="primary">dnaA</name>
    <name evidence="14" type="ORF">Aargi30884_21550</name>
</gene>
<keyword evidence="15" id="KW-1185">Reference proteome</keyword>
<dbReference type="Gene3D" id="1.10.8.60">
    <property type="match status" value="1"/>
</dbReference>
<protein>
    <recommendedName>
        <fullName evidence="8 9">Chromosomal replication initiator protein DnaA</fullName>
    </recommendedName>
</protein>
<dbReference type="PROSITE" id="PS01008">
    <property type="entry name" value="DNAA"/>
    <property type="match status" value="1"/>
</dbReference>
<dbReference type="NCBIfam" id="TIGR00362">
    <property type="entry name" value="DnaA"/>
    <property type="match status" value="1"/>
</dbReference>
<comment type="function">
    <text evidence="8 10">Plays an essential role in the initiation and regulation of chromosomal replication. ATP-DnaA binds to the origin of replication (oriC) to initiate formation of the DNA replication initiation complex once per cell cycle. Binds the DnaA box (a 9 base pair repeat at the origin) and separates the double-stranded (ds)DNA. Forms a right-handed helical filament on oriC DNA; dsDNA binds to the exterior of the filament while single-stranded (ss)DNA is stabiized in the filament's interior. The ATP-DnaA-oriC complex binds and stabilizes one strand of the AT-rich DNA unwinding element (DUE), permitting loading of DNA polymerase. After initiation quickly degrades to an ADP-DnaA complex that is not apt for DNA replication. Binds acidic phospholipids.</text>
</comment>
<comment type="subunit">
    <text evidence="8">Oligomerizes as a right-handed, spiral filament on DNA at oriC.</text>
</comment>
<feature type="domain" description="AAA+ ATPase" evidence="12">
    <location>
        <begin position="143"/>
        <end position="272"/>
    </location>
</feature>
<dbReference type="GO" id="GO:0008289">
    <property type="term" value="F:lipid binding"/>
    <property type="evidence" value="ECO:0007669"/>
    <property type="project" value="UniProtKB-KW"/>
</dbReference>
<dbReference type="PANTHER" id="PTHR30050">
    <property type="entry name" value="CHROMOSOMAL REPLICATION INITIATOR PROTEIN DNAA"/>
    <property type="match status" value="1"/>
</dbReference>
<dbReference type="Pfam" id="PF00308">
    <property type="entry name" value="Bac_DnaA"/>
    <property type="match status" value="1"/>
</dbReference>
<dbReference type="InterPro" id="IPR001957">
    <property type="entry name" value="Chromosome_initiator_DnaA"/>
</dbReference>
<dbReference type="SUPFAM" id="SSF52540">
    <property type="entry name" value="P-loop containing nucleoside triphosphate hydrolases"/>
    <property type="match status" value="1"/>
</dbReference>
<dbReference type="PRINTS" id="PR00051">
    <property type="entry name" value="DNAA"/>
</dbReference>
<name>A0A6N4TMF4_9FIRM</name>
<comment type="caution">
    <text evidence="8">Lacks conserved residue(s) required for the propagation of feature annotation.</text>
</comment>
<evidence type="ECO:0000256" key="8">
    <source>
        <dbReference type="HAMAP-Rule" id="MF_00377"/>
    </source>
</evidence>
<dbReference type="HAMAP" id="MF_00377">
    <property type="entry name" value="DnaA_bact"/>
    <property type="match status" value="1"/>
</dbReference>
<comment type="similarity">
    <text evidence="1 8 11">Belongs to the DnaA family.</text>
</comment>
<dbReference type="CDD" id="cd06571">
    <property type="entry name" value="Bac_DnaA_C"/>
    <property type="match status" value="1"/>
</dbReference>
<proteinExistence type="inferred from homology"/>
<keyword evidence="4 8" id="KW-0547">Nucleotide-binding</keyword>
<keyword evidence="2 8" id="KW-0963">Cytoplasm</keyword>
<comment type="domain">
    <text evidence="8">Domain I is involved in oligomerization and binding regulators, domain II is flexibile and of varying length in different bacteria, domain III forms the AAA+ region, while domain IV binds dsDNA.</text>
</comment>
<dbReference type="GO" id="GO:0005524">
    <property type="term" value="F:ATP binding"/>
    <property type="evidence" value="ECO:0007669"/>
    <property type="project" value="UniProtKB-UniRule"/>
</dbReference>
<feature type="binding site" evidence="8">
    <location>
        <position position="158"/>
    </location>
    <ligand>
        <name>ATP</name>
        <dbReference type="ChEBI" id="CHEBI:30616"/>
    </ligand>
</feature>
<dbReference type="Proteomes" id="UP000464754">
    <property type="component" value="Chromosome"/>
</dbReference>
<keyword evidence="7 8" id="KW-0238">DNA-binding</keyword>
<dbReference type="InterPro" id="IPR027417">
    <property type="entry name" value="P-loop_NTPase"/>
</dbReference>
<dbReference type="SMART" id="SM00760">
    <property type="entry name" value="Bac_DnaA_C"/>
    <property type="match status" value="1"/>
</dbReference>
<dbReference type="InterPro" id="IPR010921">
    <property type="entry name" value="Trp_repressor/repl_initiator"/>
</dbReference>
<dbReference type="InterPro" id="IPR020591">
    <property type="entry name" value="Chromosome_initiator_DnaA-like"/>
</dbReference>
<feature type="region of interest" description="Domain IV, binds dsDNA" evidence="8">
    <location>
        <begin position="329"/>
        <end position="453"/>
    </location>
</feature>
<dbReference type="SUPFAM" id="SSF48295">
    <property type="entry name" value="TrpR-like"/>
    <property type="match status" value="1"/>
</dbReference>
<dbReference type="Gene3D" id="1.10.1750.10">
    <property type="match status" value="1"/>
</dbReference>
<feature type="domain" description="Chromosomal replication initiator DnaA C-terminal" evidence="13">
    <location>
        <begin position="359"/>
        <end position="428"/>
    </location>
</feature>
<dbReference type="Gene3D" id="3.40.50.300">
    <property type="entry name" value="P-loop containing nucleotide triphosphate hydrolases"/>
    <property type="match status" value="1"/>
</dbReference>
<evidence type="ECO:0000259" key="12">
    <source>
        <dbReference type="SMART" id="SM00382"/>
    </source>
</evidence>
<feature type="binding site" evidence="8">
    <location>
        <position position="157"/>
    </location>
    <ligand>
        <name>ATP</name>
        <dbReference type="ChEBI" id="CHEBI:30616"/>
    </ligand>
</feature>
<dbReference type="InterPro" id="IPR003593">
    <property type="entry name" value="AAA+_ATPase"/>
</dbReference>
<evidence type="ECO:0000256" key="7">
    <source>
        <dbReference type="ARBA" id="ARBA00023125"/>
    </source>
</evidence>
<dbReference type="EMBL" id="AP019695">
    <property type="protein sequence ID" value="BBK23252.1"/>
    <property type="molecule type" value="Genomic_DNA"/>
</dbReference>
<dbReference type="InterPro" id="IPR018312">
    <property type="entry name" value="Chromosome_initiator_DnaA_CS"/>
</dbReference>
<dbReference type="RefSeq" id="WP_118277271.1">
    <property type="nucleotide sequence ID" value="NZ_AP019695.1"/>
</dbReference>
<dbReference type="KEGG" id="aarg:Aargi30884_21550"/>
<evidence type="ECO:0000256" key="3">
    <source>
        <dbReference type="ARBA" id="ARBA00022705"/>
    </source>
</evidence>
<dbReference type="AlphaFoldDB" id="A0A6N4TMF4"/>
<feature type="binding site" evidence="8">
    <location>
        <position position="154"/>
    </location>
    <ligand>
        <name>ATP</name>
        <dbReference type="ChEBI" id="CHEBI:30616"/>
    </ligand>
</feature>
<comment type="subcellular location">
    <subcellularLocation>
        <location evidence="8">Cytoplasm</location>
    </subcellularLocation>
</comment>
<dbReference type="Pfam" id="PF08299">
    <property type="entry name" value="Bac_DnaA_C"/>
    <property type="match status" value="1"/>
</dbReference>
<evidence type="ECO:0000313" key="14">
    <source>
        <dbReference type="EMBL" id="BBK23252.1"/>
    </source>
</evidence>
<evidence type="ECO:0000256" key="9">
    <source>
        <dbReference type="NCBIfam" id="TIGR00362"/>
    </source>
</evidence>
<dbReference type="InterPro" id="IPR013159">
    <property type="entry name" value="DnaA_C"/>
</dbReference>
<evidence type="ECO:0000256" key="4">
    <source>
        <dbReference type="ARBA" id="ARBA00022741"/>
    </source>
</evidence>
<dbReference type="GO" id="GO:0006270">
    <property type="term" value="P:DNA replication initiation"/>
    <property type="evidence" value="ECO:0007669"/>
    <property type="project" value="UniProtKB-UniRule"/>
</dbReference>
<accession>A0A6N4TMF4</accession>
<dbReference type="GO" id="GO:0006275">
    <property type="term" value="P:regulation of DNA replication"/>
    <property type="evidence" value="ECO:0007669"/>
    <property type="project" value="UniProtKB-UniRule"/>
</dbReference>
<evidence type="ECO:0000256" key="6">
    <source>
        <dbReference type="ARBA" id="ARBA00023121"/>
    </source>
</evidence>
<evidence type="ECO:0000259" key="13">
    <source>
        <dbReference type="SMART" id="SM00760"/>
    </source>
</evidence>
<evidence type="ECO:0000256" key="5">
    <source>
        <dbReference type="ARBA" id="ARBA00022840"/>
    </source>
</evidence>
<feature type="binding site" evidence="8">
    <location>
        <position position="156"/>
    </location>
    <ligand>
        <name>ATP</name>
        <dbReference type="ChEBI" id="CHEBI:30616"/>
    </ligand>
</feature>
<dbReference type="CDD" id="cd00009">
    <property type="entry name" value="AAA"/>
    <property type="match status" value="1"/>
</dbReference>
<dbReference type="PANTHER" id="PTHR30050:SF2">
    <property type="entry name" value="CHROMOSOMAL REPLICATION INITIATOR PROTEIN DNAA"/>
    <property type="match status" value="1"/>
</dbReference>
<sequence length="453" mass="52100">MLDSNKGELSQIWKKTMDLFVEKKDIDSVSFQSFYARSRLYDINQEFATVVVSTQIEKQVLQHELIDIQNILSSVVGYPVVCQLVLQKEIEMIEPAVVTQKRNEILFENKIKEEFNFDNFVVGKNNREAQAAAMAVCHYPGQFYNPLFIYGNSGLGKTHLIHSIANYVKEIRPEDKVLYIYSEDFVTLIIESMKNKTVEEVKQKICSYDYVMIDDIQRLRQSTSQEVFFNLYNKLVGDNKQIVITSDIHPTELKGIENRLISRFSQGLTVSVGSPEFETAKAILLKKIEGRRESEILIQDEVLDFLATRFSSDVRKLEGSLNELFFKAVLYNPEIIDLDFAKEVFKENPVVAVVENTLNAQRIKSVVCEYYGLSVGQLESKSRTKNIANARHIAVYLCRKHLHMPFVKIGFEFGNRDHSTIMSSYEKMVKLLKDNETFQQAVFQLETKLGIGN</sequence>